<evidence type="ECO:0000256" key="1">
    <source>
        <dbReference type="ARBA" id="ARBA00004141"/>
    </source>
</evidence>
<feature type="transmembrane region" description="Helical" evidence="6">
    <location>
        <begin position="54"/>
        <end position="74"/>
    </location>
</feature>
<feature type="transmembrane region" description="Helical" evidence="6">
    <location>
        <begin position="86"/>
        <end position="104"/>
    </location>
</feature>
<sequence length="332" mass="33231">MAVSPTPAAGPRDASTPSRSGLDGGTAGLLVALAVFWGLAYLFIRAGIQGGASPLLFAAVRYLLSAAAFGALALARREPTRDRRSWAISALVGGVLIIGLYGGFLYTGEQYTTGGYAAVLSSTAPLLTALAALVLLPNERPSRLATLGLGLGFAGAIVLVLPSLSSGGVGTWPGPELLLAAFASTAIGTVLLRRLRTPAQSLGQIGVQFAVAGALLAAGALAIGGSPSLPATPDVLGSLGALVAVSSVLGYFTYFRLHHRVGPVRANTVAYLIPLVGAGIGSGLLGEPFSVWEGLGFVLVAAGVALVARGGRPSSRPTGTGALPDPSAERGE</sequence>
<evidence type="ECO:0000256" key="5">
    <source>
        <dbReference type="SAM" id="MobiDB-lite"/>
    </source>
</evidence>
<dbReference type="EMBL" id="AUZZ01007045">
    <property type="protein sequence ID" value="EQD43733.1"/>
    <property type="molecule type" value="Genomic_DNA"/>
</dbReference>
<keyword evidence="3 6" id="KW-1133">Transmembrane helix</keyword>
<dbReference type="PANTHER" id="PTHR32322:SF2">
    <property type="entry name" value="EAMA DOMAIN-CONTAINING PROTEIN"/>
    <property type="match status" value="1"/>
</dbReference>
<evidence type="ECO:0000256" key="2">
    <source>
        <dbReference type="ARBA" id="ARBA00022692"/>
    </source>
</evidence>
<evidence type="ECO:0000313" key="8">
    <source>
        <dbReference type="EMBL" id="EQD43733.1"/>
    </source>
</evidence>
<feature type="transmembrane region" description="Helical" evidence="6">
    <location>
        <begin position="266"/>
        <end position="285"/>
    </location>
</feature>
<feature type="transmembrane region" description="Helical" evidence="6">
    <location>
        <begin position="144"/>
        <end position="165"/>
    </location>
</feature>
<feature type="region of interest" description="Disordered" evidence="5">
    <location>
        <begin position="1"/>
        <end position="21"/>
    </location>
</feature>
<keyword evidence="2 6" id="KW-0812">Transmembrane</keyword>
<dbReference type="InterPro" id="IPR000620">
    <property type="entry name" value="EamA_dom"/>
</dbReference>
<dbReference type="SUPFAM" id="SSF103481">
    <property type="entry name" value="Multidrug resistance efflux transporter EmrE"/>
    <property type="match status" value="2"/>
</dbReference>
<feature type="transmembrane region" description="Helical" evidence="6">
    <location>
        <begin position="27"/>
        <end position="48"/>
    </location>
</feature>
<evidence type="ECO:0000259" key="7">
    <source>
        <dbReference type="Pfam" id="PF00892"/>
    </source>
</evidence>
<reference evidence="8" key="1">
    <citation type="submission" date="2013-08" db="EMBL/GenBank/DDBJ databases">
        <authorList>
            <person name="Mendez C."/>
            <person name="Richter M."/>
            <person name="Ferrer M."/>
            <person name="Sanchez J."/>
        </authorList>
    </citation>
    <scope>NUCLEOTIDE SEQUENCE</scope>
</reference>
<feature type="transmembrane region" description="Helical" evidence="6">
    <location>
        <begin position="235"/>
        <end position="254"/>
    </location>
</feature>
<dbReference type="AlphaFoldDB" id="T0ZFS9"/>
<organism evidence="8">
    <name type="scientific">mine drainage metagenome</name>
    <dbReference type="NCBI Taxonomy" id="410659"/>
    <lineage>
        <taxon>unclassified sequences</taxon>
        <taxon>metagenomes</taxon>
        <taxon>ecological metagenomes</taxon>
    </lineage>
</organism>
<dbReference type="GO" id="GO:0016020">
    <property type="term" value="C:membrane"/>
    <property type="evidence" value="ECO:0007669"/>
    <property type="project" value="UniProtKB-SubCell"/>
</dbReference>
<dbReference type="InterPro" id="IPR037185">
    <property type="entry name" value="EmrE-like"/>
</dbReference>
<feature type="transmembrane region" description="Helical" evidence="6">
    <location>
        <begin position="177"/>
        <end position="193"/>
    </location>
</feature>
<feature type="domain" description="EamA" evidence="7">
    <location>
        <begin position="177"/>
        <end position="308"/>
    </location>
</feature>
<accession>T0ZFS9</accession>
<reference evidence="8" key="2">
    <citation type="journal article" date="2014" name="ISME J.">
        <title>Microbial stratification in low pH oxic and suboxic macroscopic growths along an acid mine drainage.</title>
        <authorList>
            <person name="Mendez-Garcia C."/>
            <person name="Mesa V."/>
            <person name="Sprenger R.R."/>
            <person name="Richter M."/>
            <person name="Diez M.S."/>
            <person name="Solano J."/>
            <person name="Bargiela R."/>
            <person name="Golyshina O.V."/>
            <person name="Manteca A."/>
            <person name="Ramos J.L."/>
            <person name="Gallego J.R."/>
            <person name="Llorente I."/>
            <person name="Martins Dos Santos V.A."/>
            <person name="Jensen O.N."/>
            <person name="Pelaez A.I."/>
            <person name="Sanchez J."/>
            <person name="Ferrer M."/>
        </authorList>
    </citation>
    <scope>NUCLEOTIDE SEQUENCE</scope>
</reference>
<evidence type="ECO:0000256" key="3">
    <source>
        <dbReference type="ARBA" id="ARBA00022989"/>
    </source>
</evidence>
<protein>
    <submittedName>
        <fullName evidence="8">Membrane protein containing DUF6, transmembrane</fullName>
    </submittedName>
</protein>
<proteinExistence type="predicted"/>
<feature type="transmembrane region" description="Helical" evidence="6">
    <location>
        <begin position="205"/>
        <end position="223"/>
    </location>
</feature>
<feature type="transmembrane region" description="Helical" evidence="6">
    <location>
        <begin position="116"/>
        <end position="137"/>
    </location>
</feature>
<comment type="caution">
    <text evidence="8">The sequence shown here is derived from an EMBL/GenBank/DDBJ whole genome shotgun (WGS) entry which is preliminary data.</text>
</comment>
<keyword evidence="4 6" id="KW-0472">Membrane</keyword>
<dbReference type="PANTHER" id="PTHR32322">
    <property type="entry name" value="INNER MEMBRANE TRANSPORTER"/>
    <property type="match status" value="1"/>
</dbReference>
<feature type="region of interest" description="Disordered" evidence="5">
    <location>
        <begin position="311"/>
        <end position="332"/>
    </location>
</feature>
<gene>
    <name evidence="8" type="ORF">B2A_09743</name>
</gene>
<feature type="transmembrane region" description="Helical" evidence="6">
    <location>
        <begin position="291"/>
        <end position="308"/>
    </location>
</feature>
<dbReference type="InterPro" id="IPR050638">
    <property type="entry name" value="AA-Vitamin_Transporters"/>
</dbReference>
<evidence type="ECO:0000256" key="4">
    <source>
        <dbReference type="ARBA" id="ARBA00023136"/>
    </source>
</evidence>
<comment type="subcellular location">
    <subcellularLocation>
        <location evidence="1">Membrane</location>
        <topology evidence="1">Multi-pass membrane protein</topology>
    </subcellularLocation>
</comment>
<evidence type="ECO:0000256" key="6">
    <source>
        <dbReference type="SAM" id="Phobius"/>
    </source>
</evidence>
<dbReference type="Pfam" id="PF00892">
    <property type="entry name" value="EamA"/>
    <property type="match status" value="2"/>
</dbReference>
<name>T0ZFS9_9ZZZZ</name>
<feature type="domain" description="EamA" evidence="7">
    <location>
        <begin position="29"/>
        <end position="160"/>
    </location>
</feature>